<evidence type="ECO:0000256" key="2">
    <source>
        <dbReference type="ARBA" id="ARBA00023163"/>
    </source>
</evidence>
<evidence type="ECO:0000313" key="4">
    <source>
        <dbReference type="EMBL" id="SDS40420.1"/>
    </source>
</evidence>
<dbReference type="STRING" id="117157.SAMN04489717_2589"/>
<name>A0A1H1RXI5_9ACTN</name>
<dbReference type="Gene3D" id="3.30.450.40">
    <property type="match status" value="1"/>
</dbReference>
<dbReference type="Gene3D" id="1.10.10.10">
    <property type="entry name" value="Winged helix-like DNA-binding domain superfamily/Winged helix DNA-binding domain"/>
    <property type="match status" value="1"/>
</dbReference>
<dbReference type="OrthoDB" id="7466251at2"/>
<dbReference type="AlphaFoldDB" id="A0A1H1RXI5"/>
<reference evidence="4 5" key="1">
    <citation type="submission" date="2016-10" db="EMBL/GenBank/DDBJ databases">
        <authorList>
            <person name="de Groot N.N."/>
        </authorList>
    </citation>
    <scope>NUCLEOTIDE SEQUENCE [LARGE SCALE GENOMIC DNA]</scope>
    <source>
        <strain evidence="4 5">DSM 22024</strain>
    </source>
</reference>
<dbReference type="InterPro" id="IPR029016">
    <property type="entry name" value="GAF-like_dom_sf"/>
</dbReference>
<dbReference type="SMART" id="SM01012">
    <property type="entry name" value="ANTAR"/>
    <property type="match status" value="1"/>
</dbReference>
<dbReference type="PROSITE" id="PS50921">
    <property type="entry name" value="ANTAR"/>
    <property type="match status" value="1"/>
</dbReference>
<keyword evidence="1" id="KW-0805">Transcription regulation</keyword>
<dbReference type="InterPro" id="IPR036388">
    <property type="entry name" value="WH-like_DNA-bd_sf"/>
</dbReference>
<keyword evidence="5" id="KW-1185">Reference proteome</keyword>
<dbReference type="PIRSF" id="PIRSF036625">
    <property type="entry name" value="GAF_ANTAR"/>
    <property type="match status" value="1"/>
</dbReference>
<protein>
    <submittedName>
        <fullName evidence="4">ANTAR domain-containing protein</fullName>
    </submittedName>
</protein>
<dbReference type="GO" id="GO:0003723">
    <property type="term" value="F:RNA binding"/>
    <property type="evidence" value="ECO:0007669"/>
    <property type="project" value="InterPro"/>
</dbReference>
<evidence type="ECO:0000313" key="5">
    <source>
        <dbReference type="Proteomes" id="UP000198983"/>
    </source>
</evidence>
<dbReference type="EMBL" id="LT629732">
    <property type="protein sequence ID" value="SDS40420.1"/>
    <property type="molecule type" value="Genomic_DNA"/>
</dbReference>
<dbReference type="InterPro" id="IPR005561">
    <property type="entry name" value="ANTAR"/>
</dbReference>
<sequence length="240" mass="25687">MADDPLGDALASIVAEGGDGAPLRVCRAGVAALPIDGAAITMMTGLDRQEPICASDEVAGRIDELQFTLGEGPCMEAFASGHPVLIPDLQERVDRRWPVFSLHAQRTAARGLYVLPLQLGAIKVGVMDLYSLAPGELPLKALTNALRMADAAMWTLLDRREEYPEGLPAHEAEAMYGITDLPLHRAEIHQATGVILAQAGVSAAQALAMLRAYAFANERPIDEVARDVVARRLRFAGETP</sequence>
<dbReference type="Proteomes" id="UP000198983">
    <property type="component" value="Chromosome I"/>
</dbReference>
<evidence type="ECO:0000256" key="1">
    <source>
        <dbReference type="ARBA" id="ARBA00023015"/>
    </source>
</evidence>
<dbReference type="SUPFAM" id="SSF55781">
    <property type="entry name" value="GAF domain-like"/>
    <property type="match status" value="1"/>
</dbReference>
<accession>A0A1H1RXI5</accession>
<feature type="domain" description="ANTAR" evidence="3">
    <location>
        <begin position="168"/>
        <end position="229"/>
    </location>
</feature>
<keyword evidence="2" id="KW-0804">Transcription</keyword>
<organism evidence="4 5">
    <name type="scientific">Actinopolymorpha singaporensis</name>
    <dbReference type="NCBI Taxonomy" id="117157"/>
    <lineage>
        <taxon>Bacteria</taxon>
        <taxon>Bacillati</taxon>
        <taxon>Actinomycetota</taxon>
        <taxon>Actinomycetes</taxon>
        <taxon>Propionibacteriales</taxon>
        <taxon>Actinopolymorphaceae</taxon>
        <taxon>Actinopolymorpha</taxon>
    </lineage>
</organism>
<dbReference type="RefSeq" id="WP_092653564.1">
    <property type="nucleotide sequence ID" value="NZ_LT629732.1"/>
</dbReference>
<dbReference type="InterPro" id="IPR012074">
    <property type="entry name" value="GAF_ANTAR"/>
</dbReference>
<dbReference type="Pfam" id="PF03861">
    <property type="entry name" value="ANTAR"/>
    <property type="match status" value="1"/>
</dbReference>
<evidence type="ECO:0000259" key="3">
    <source>
        <dbReference type="PROSITE" id="PS50921"/>
    </source>
</evidence>
<proteinExistence type="predicted"/>
<gene>
    <name evidence="4" type="ORF">SAMN04489717_2589</name>
</gene>